<proteinExistence type="predicted"/>
<comment type="caution">
    <text evidence="1">The sequence shown here is derived from an EMBL/GenBank/DDBJ whole genome shotgun (WGS) entry which is preliminary data.</text>
</comment>
<dbReference type="Proteomes" id="UP000324222">
    <property type="component" value="Unassembled WGS sequence"/>
</dbReference>
<name>A0A5B7FEZ6_PORTR</name>
<gene>
    <name evidence="1" type="ORF">E2C01_037583</name>
</gene>
<keyword evidence="2" id="KW-1185">Reference proteome</keyword>
<sequence length="66" mass="7472">MFKSNLAASVTQTDSLLSHFILKDWHQAQVITYLSPLNNATFCEPLMHFQKHVNQADLPQLGTKTT</sequence>
<accession>A0A5B7FEZ6</accession>
<evidence type="ECO:0000313" key="1">
    <source>
        <dbReference type="EMBL" id="MPC43926.1"/>
    </source>
</evidence>
<dbReference type="AlphaFoldDB" id="A0A5B7FEZ6"/>
<reference evidence="1 2" key="1">
    <citation type="submission" date="2019-05" db="EMBL/GenBank/DDBJ databases">
        <title>Another draft genome of Portunus trituberculatus and its Hox gene families provides insights of decapod evolution.</title>
        <authorList>
            <person name="Jeong J.-H."/>
            <person name="Song I."/>
            <person name="Kim S."/>
            <person name="Choi T."/>
            <person name="Kim D."/>
            <person name="Ryu S."/>
            <person name="Kim W."/>
        </authorList>
    </citation>
    <scope>NUCLEOTIDE SEQUENCE [LARGE SCALE GENOMIC DNA]</scope>
    <source>
        <tissue evidence="1">Muscle</tissue>
    </source>
</reference>
<organism evidence="1 2">
    <name type="scientific">Portunus trituberculatus</name>
    <name type="common">Swimming crab</name>
    <name type="synonym">Neptunus trituberculatus</name>
    <dbReference type="NCBI Taxonomy" id="210409"/>
    <lineage>
        <taxon>Eukaryota</taxon>
        <taxon>Metazoa</taxon>
        <taxon>Ecdysozoa</taxon>
        <taxon>Arthropoda</taxon>
        <taxon>Crustacea</taxon>
        <taxon>Multicrustacea</taxon>
        <taxon>Malacostraca</taxon>
        <taxon>Eumalacostraca</taxon>
        <taxon>Eucarida</taxon>
        <taxon>Decapoda</taxon>
        <taxon>Pleocyemata</taxon>
        <taxon>Brachyura</taxon>
        <taxon>Eubrachyura</taxon>
        <taxon>Portunoidea</taxon>
        <taxon>Portunidae</taxon>
        <taxon>Portuninae</taxon>
        <taxon>Portunus</taxon>
    </lineage>
</organism>
<evidence type="ECO:0000313" key="2">
    <source>
        <dbReference type="Proteomes" id="UP000324222"/>
    </source>
</evidence>
<protein>
    <submittedName>
        <fullName evidence="1">Uncharacterized protein</fullName>
    </submittedName>
</protein>
<dbReference type="EMBL" id="VSRR010006048">
    <property type="protein sequence ID" value="MPC43926.1"/>
    <property type="molecule type" value="Genomic_DNA"/>
</dbReference>